<reference evidence="3" key="1">
    <citation type="submission" date="2016-10" db="EMBL/GenBank/DDBJ databases">
        <authorList>
            <person name="Varghese N."/>
            <person name="Submissions S."/>
        </authorList>
    </citation>
    <scope>NUCLEOTIDE SEQUENCE [LARGE SCALE GENOMIC DNA]</scope>
    <source>
        <strain evidence="3">IBRC-M 10043</strain>
    </source>
</reference>
<dbReference type="AlphaFoldDB" id="A0A1H8NZ72"/>
<name>A0A1H8NZ72_9EURY</name>
<dbReference type="RefSeq" id="WP_092660749.1">
    <property type="nucleotide sequence ID" value="NZ_FOCX01000011.1"/>
</dbReference>
<evidence type="ECO:0000313" key="3">
    <source>
        <dbReference type="Proteomes" id="UP000198775"/>
    </source>
</evidence>
<dbReference type="EMBL" id="FOCX01000011">
    <property type="protein sequence ID" value="SEO34902.1"/>
    <property type="molecule type" value="Genomic_DNA"/>
</dbReference>
<protein>
    <submittedName>
        <fullName evidence="2">Uncharacterized protein</fullName>
    </submittedName>
</protein>
<keyword evidence="1" id="KW-0812">Transmembrane</keyword>
<evidence type="ECO:0000313" key="2">
    <source>
        <dbReference type="EMBL" id="SEO34902.1"/>
    </source>
</evidence>
<gene>
    <name evidence="2" type="ORF">SAMN05216388_1011101</name>
</gene>
<dbReference type="Proteomes" id="UP000198775">
    <property type="component" value="Unassembled WGS sequence"/>
</dbReference>
<proteinExistence type="predicted"/>
<sequence>MVRSAIARVLLDAAIVALILASIVEVIIDVRGIDTPEFLPSTLAGLSPSEPATALGVGGIAVLVLGIVVEMALVGPLPGGRFLVGTIAVLAFLLTGGFLIGEEEEDSSGYGG</sequence>
<dbReference type="OrthoDB" id="380570at2157"/>
<accession>A0A1H8NZ72</accession>
<feature type="transmembrane region" description="Helical" evidence="1">
    <location>
        <begin position="53"/>
        <end position="75"/>
    </location>
</feature>
<organism evidence="2 3">
    <name type="scientific">Halorientalis persicus</name>
    <dbReference type="NCBI Taxonomy" id="1367881"/>
    <lineage>
        <taxon>Archaea</taxon>
        <taxon>Methanobacteriati</taxon>
        <taxon>Methanobacteriota</taxon>
        <taxon>Stenosarchaea group</taxon>
        <taxon>Halobacteria</taxon>
        <taxon>Halobacteriales</taxon>
        <taxon>Haloarculaceae</taxon>
        <taxon>Halorientalis</taxon>
    </lineage>
</organism>
<keyword evidence="3" id="KW-1185">Reference proteome</keyword>
<keyword evidence="1" id="KW-0472">Membrane</keyword>
<feature type="transmembrane region" description="Helical" evidence="1">
    <location>
        <begin position="9"/>
        <end position="33"/>
    </location>
</feature>
<evidence type="ECO:0000256" key="1">
    <source>
        <dbReference type="SAM" id="Phobius"/>
    </source>
</evidence>
<feature type="transmembrane region" description="Helical" evidence="1">
    <location>
        <begin position="82"/>
        <end position="100"/>
    </location>
</feature>
<keyword evidence="1" id="KW-1133">Transmembrane helix</keyword>